<accession>A0A482IY45</accession>
<protein>
    <submittedName>
        <fullName evidence="2">Uncharacterized protein</fullName>
    </submittedName>
</protein>
<proteinExistence type="predicted"/>
<feature type="transmembrane region" description="Helical" evidence="1">
    <location>
        <begin position="7"/>
        <end position="25"/>
    </location>
</feature>
<organism evidence="2 3">
    <name type="scientific">Cupriavidus metallidurans</name>
    <dbReference type="NCBI Taxonomy" id="119219"/>
    <lineage>
        <taxon>Bacteria</taxon>
        <taxon>Pseudomonadati</taxon>
        <taxon>Pseudomonadota</taxon>
        <taxon>Betaproteobacteria</taxon>
        <taxon>Burkholderiales</taxon>
        <taxon>Burkholderiaceae</taxon>
        <taxon>Cupriavidus</taxon>
    </lineage>
</organism>
<dbReference type="EMBL" id="CP037901">
    <property type="protein sequence ID" value="QBP14025.1"/>
    <property type="molecule type" value="Genomic_DNA"/>
</dbReference>
<keyword evidence="1" id="KW-0472">Membrane</keyword>
<evidence type="ECO:0000313" key="2">
    <source>
        <dbReference type="EMBL" id="QBP14025.1"/>
    </source>
</evidence>
<evidence type="ECO:0000313" key="3">
    <source>
        <dbReference type="Proteomes" id="UP000253772"/>
    </source>
</evidence>
<dbReference type="AlphaFoldDB" id="A0A482IY45"/>
<keyword evidence="1" id="KW-0812">Transmembrane</keyword>
<evidence type="ECO:0000256" key="1">
    <source>
        <dbReference type="SAM" id="Phobius"/>
    </source>
</evidence>
<dbReference type="Proteomes" id="UP000253772">
    <property type="component" value="Chromosome c2"/>
</dbReference>
<dbReference type="RefSeq" id="WP_133258065.1">
    <property type="nucleotide sequence ID" value="NZ_CP037901.1"/>
</dbReference>
<keyword evidence="1" id="KW-1133">Transmembrane helix</keyword>
<gene>
    <name evidence="2" type="ORF">DDF84_031350</name>
</gene>
<name>A0A482IY45_9BURK</name>
<reference evidence="2 3" key="1">
    <citation type="submission" date="2019-03" db="EMBL/GenBank/DDBJ databases">
        <title>Comparative insights into the high quality Complete genome sequence of highly metal resistant Cupriavidus metallidurans strain BS1 isolated from a gold-copper mine.</title>
        <authorList>
            <person name="Mazhar H.S."/>
            <person name="Rensing C."/>
        </authorList>
    </citation>
    <scope>NUCLEOTIDE SEQUENCE [LARGE SCALE GENOMIC DNA]</scope>
    <source>
        <strain evidence="2 3">BS1</strain>
    </source>
</reference>
<sequence length="245" mass="27554">MMKRYKYLALFLAVSLLVGAIYLWWTGVPEGYGEYVAVRCLEDTPSGQSCIQKEITTEERIALTKGKKQHDDGTFEVSVTQKRLDVINSALKAANESRTGSRRNLLKSVRQEALRCAGGAFELLAVIPEFPGRWSAVFRTKEGRRMLFVRYDFFAAGGSMGRFEYLLRSKVNGNSAILMLMNGVRGDSRMWEALWEANGVTFDLDVEDAGKKDAAGDPYTSAQVLDMASTFDRNCHWSRDKIEHP</sequence>